<proteinExistence type="predicted"/>
<organism evidence="2 3">
    <name type="scientific">Muricoccus vinaceus</name>
    <dbReference type="NCBI Taxonomy" id="424704"/>
    <lineage>
        <taxon>Bacteria</taxon>
        <taxon>Pseudomonadati</taxon>
        <taxon>Pseudomonadota</taxon>
        <taxon>Alphaproteobacteria</taxon>
        <taxon>Acetobacterales</taxon>
        <taxon>Roseomonadaceae</taxon>
        <taxon>Muricoccus</taxon>
    </lineage>
</organism>
<sequence>MLILVGDNPERIRSEAVLARLRGACPVPASSGKITRHRLNPGGNRQANAALHRVVIVRMRGHQPILDHARRRTAEGKGKPEILFCLQRYVAREIFSYLCRPAHPPQTTRKAPWPLEELQRRFCSSKR</sequence>
<accession>A0ABV6IX95</accession>
<dbReference type="InterPro" id="IPR003346">
    <property type="entry name" value="Transposase_20"/>
</dbReference>
<comment type="caution">
    <text evidence="2">The sequence shown here is derived from an EMBL/GenBank/DDBJ whole genome shotgun (WGS) entry which is preliminary data.</text>
</comment>
<evidence type="ECO:0000313" key="2">
    <source>
        <dbReference type="EMBL" id="MFC0387952.1"/>
    </source>
</evidence>
<dbReference type="Proteomes" id="UP001589789">
    <property type="component" value="Unassembled WGS sequence"/>
</dbReference>
<dbReference type="RefSeq" id="WP_377053895.1">
    <property type="nucleotide sequence ID" value="NZ_JBHLVZ010000073.1"/>
</dbReference>
<feature type="domain" description="Transposase IS116/IS110/IS902 C-terminal" evidence="1">
    <location>
        <begin position="2"/>
        <end position="62"/>
    </location>
</feature>
<gene>
    <name evidence="2" type="ORF">ACFFIC_20755</name>
</gene>
<dbReference type="Pfam" id="PF02371">
    <property type="entry name" value="Transposase_20"/>
    <property type="match status" value="1"/>
</dbReference>
<protein>
    <submittedName>
        <fullName evidence="2">Transposase</fullName>
    </submittedName>
</protein>
<name>A0ABV6IX95_9PROT</name>
<dbReference type="EMBL" id="JBHLVZ010000073">
    <property type="protein sequence ID" value="MFC0387952.1"/>
    <property type="molecule type" value="Genomic_DNA"/>
</dbReference>
<evidence type="ECO:0000313" key="3">
    <source>
        <dbReference type="Proteomes" id="UP001589789"/>
    </source>
</evidence>
<keyword evidence="3" id="KW-1185">Reference proteome</keyword>
<reference evidence="2 3" key="1">
    <citation type="submission" date="2024-09" db="EMBL/GenBank/DDBJ databases">
        <authorList>
            <person name="Sun Q."/>
            <person name="Mori K."/>
        </authorList>
    </citation>
    <scope>NUCLEOTIDE SEQUENCE [LARGE SCALE GENOMIC DNA]</scope>
    <source>
        <strain evidence="2 3">CCM 7468</strain>
    </source>
</reference>
<evidence type="ECO:0000259" key="1">
    <source>
        <dbReference type="Pfam" id="PF02371"/>
    </source>
</evidence>